<evidence type="ECO:0000256" key="1">
    <source>
        <dbReference type="SAM" id="Phobius"/>
    </source>
</evidence>
<dbReference type="RefSeq" id="WP_338504969.1">
    <property type="nucleotide sequence ID" value="NZ_CP145607.1"/>
</dbReference>
<dbReference type="Proteomes" id="UP001382935">
    <property type="component" value="Chromosome"/>
</dbReference>
<dbReference type="InterPro" id="IPR012495">
    <property type="entry name" value="TadE-like_dom"/>
</dbReference>
<evidence type="ECO:0000259" key="2">
    <source>
        <dbReference type="Pfam" id="PF07811"/>
    </source>
</evidence>
<gene>
    <name evidence="3" type="ORF">V6R86_12870</name>
</gene>
<name>A0ABZ2G6C9_9SPHN</name>
<keyword evidence="1" id="KW-0472">Membrane</keyword>
<feature type="transmembrane region" description="Helical" evidence="1">
    <location>
        <begin position="12"/>
        <end position="34"/>
    </location>
</feature>
<reference evidence="3 4" key="1">
    <citation type="submission" date="2024-02" db="EMBL/GenBank/DDBJ databases">
        <title>Full genome sequence of Sphingomonas kaistensis.</title>
        <authorList>
            <person name="Poletto B.L."/>
            <person name="Silva G."/>
            <person name="Galante D."/>
            <person name="Campos K.R."/>
            <person name="Santos M.B.N."/>
            <person name="Sacchi C.T."/>
        </authorList>
    </citation>
    <scope>NUCLEOTIDE SEQUENCE [LARGE SCALE GENOMIC DNA]</scope>
    <source>
        <strain evidence="3 4">MA4R</strain>
    </source>
</reference>
<accession>A0ABZ2G6C9</accession>
<sequence length="162" mass="17877">MSRLRLPWRDETGTSVVELALIAPILTGLLFAIVDLGKGFNEKLLLEQVAQRAIEKAMQGVQADPQTGIFSTLRSEAATEAGVQESAVVVKYWLECAGVSQFTSYSKMDEDYKKVCGAGVQYSRFLQISLEKAYAPTFRMPWMNVNAQGNVIVKARAGLRVQ</sequence>
<keyword evidence="1" id="KW-1133">Transmembrane helix</keyword>
<dbReference type="EMBL" id="CP145607">
    <property type="protein sequence ID" value="WWM71536.1"/>
    <property type="molecule type" value="Genomic_DNA"/>
</dbReference>
<evidence type="ECO:0000313" key="4">
    <source>
        <dbReference type="Proteomes" id="UP001382935"/>
    </source>
</evidence>
<keyword evidence="1" id="KW-0812">Transmembrane</keyword>
<keyword evidence="4" id="KW-1185">Reference proteome</keyword>
<evidence type="ECO:0000313" key="3">
    <source>
        <dbReference type="EMBL" id="WWM71536.1"/>
    </source>
</evidence>
<protein>
    <submittedName>
        <fullName evidence="3">TadE/TadG family type IV pilus assembly protein</fullName>
    </submittedName>
</protein>
<dbReference type="Pfam" id="PF07811">
    <property type="entry name" value="TadE"/>
    <property type="match status" value="1"/>
</dbReference>
<organism evidence="3 4">
    <name type="scientific">Sphingomonas kaistensis</name>
    <dbReference type="NCBI Taxonomy" id="298708"/>
    <lineage>
        <taxon>Bacteria</taxon>
        <taxon>Pseudomonadati</taxon>
        <taxon>Pseudomonadota</taxon>
        <taxon>Alphaproteobacteria</taxon>
        <taxon>Sphingomonadales</taxon>
        <taxon>Sphingomonadaceae</taxon>
        <taxon>Sphingomonas</taxon>
    </lineage>
</organism>
<proteinExistence type="predicted"/>
<feature type="domain" description="TadE-like" evidence="2">
    <location>
        <begin position="13"/>
        <end position="53"/>
    </location>
</feature>